<feature type="signal peptide" evidence="1">
    <location>
        <begin position="1"/>
        <end position="19"/>
    </location>
</feature>
<organism evidence="2 3">
    <name type="scientific">Bacteroides thetaiotaomicron</name>
    <dbReference type="NCBI Taxonomy" id="818"/>
    <lineage>
        <taxon>Bacteria</taxon>
        <taxon>Pseudomonadati</taxon>
        <taxon>Bacteroidota</taxon>
        <taxon>Bacteroidia</taxon>
        <taxon>Bacteroidales</taxon>
        <taxon>Bacteroidaceae</taxon>
        <taxon>Bacteroides</taxon>
    </lineage>
</organism>
<sequence length="119" mass="13383">MKAKLLLLLCCLFAIEGWAGSNEIRLKRLDAEPNPMGIPVFPPAEKCVILTNVLNISFDRIEDYATITVMNKKTGEIVHSKTYPNTKDIMVNMSACDKGEYSIYVILPDRLLEGMFTVQ</sequence>
<dbReference type="RefSeq" id="WP_055220665.1">
    <property type="nucleotide sequence ID" value="NZ_CZBI01000005.1"/>
</dbReference>
<dbReference type="Pfam" id="PF11589">
    <property type="entry name" value="DUF3244"/>
    <property type="match status" value="1"/>
</dbReference>
<evidence type="ECO:0000313" key="2">
    <source>
        <dbReference type="EMBL" id="CUQ33149.1"/>
    </source>
</evidence>
<dbReference type="EMBL" id="CZBI01000005">
    <property type="protein sequence ID" value="CUQ33149.1"/>
    <property type="molecule type" value="Genomic_DNA"/>
</dbReference>
<dbReference type="AlphaFoldDB" id="A0A174VQ00"/>
<protein>
    <recommendedName>
        <fullName evidence="4">DUF3244 domain-containing protein</fullName>
    </recommendedName>
</protein>
<name>A0A174VQ00_BACT4</name>
<dbReference type="Gene3D" id="2.60.40.3080">
    <property type="match status" value="1"/>
</dbReference>
<dbReference type="Proteomes" id="UP000095541">
    <property type="component" value="Unassembled WGS sequence"/>
</dbReference>
<proteinExistence type="predicted"/>
<gene>
    <name evidence="2" type="ORF">ERS852557_03642</name>
</gene>
<evidence type="ECO:0000313" key="3">
    <source>
        <dbReference type="Proteomes" id="UP000095541"/>
    </source>
</evidence>
<feature type="chain" id="PRO_5008035954" description="DUF3244 domain-containing protein" evidence="1">
    <location>
        <begin position="20"/>
        <end position="119"/>
    </location>
</feature>
<reference evidence="2 3" key="1">
    <citation type="submission" date="2015-09" db="EMBL/GenBank/DDBJ databases">
        <authorList>
            <consortium name="Pathogen Informatics"/>
        </authorList>
    </citation>
    <scope>NUCLEOTIDE SEQUENCE [LARGE SCALE GENOMIC DNA]</scope>
    <source>
        <strain evidence="2 3">2789STDY5834945</strain>
    </source>
</reference>
<keyword evidence="1" id="KW-0732">Signal</keyword>
<evidence type="ECO:0000256" key="1">
    <source>
        <dbReference type="SAM" id="SignalP"/>
    </source>
</evidence>
<evidence type="ECO:0008006" key="4">
    <source>
        <dbReference type="Google" id="ProtNLM"/>
    </source>
</evidence>
<dbReference type="InterPro" id="IPR021638">
    <property type="entry name" value="DUF3244"/>
</dbReference>
<accession>A0A174VQ00</accession>